<dbReference type="RefSeq" id="WP_234058768.1">
    <property type="nucleotide sequence ID" value="NZ_JAGJHI010000033.1"/>
</dbReference>
<accession>A0ABD4VS18</accession>
<dbReference type="EMBL" id="JAPUAC010000005">
    <property type="protein sequence ID" value="MCZ2654285.1"/>
    <property type="molecule type" value="Genomic_DNA"/>
</dbReference>
<sequence length="208" mass="24523">MKYRFVKRCDLDRIVDLHLKVRDSYEVGFFSKMRRSFLRKYYQIHIDDPNEIILCAETENGIICGFCSGSLDVSKQTANLRKNKIKLAFSALSSVFFNPSLIYELWKRYRFTSGKTKDNYIITTGARSEYWTWDKSLNDPVSSVELLNTLYRIFHSLGVKEVCFEVDVINKKVLKFHKWNGAILVNEIMLPDGRKRQIMKYDLQNKFS</sequence>
<reference evidence="1" key="1">
    <citation type="submission" date="2022-12" db="EMBL/GenBank/DDBJ databases">
        <title>Development of a Multilocus Sequence Typing Scheme for Bacteroides fragilis Based on Whole Genome Sequencing Data and Clinical Application.</title>
        <authorList>
            <person name="Nielsen F.D."/>
            <person name="Justesen U.S."/>
        </authorList>
    </citation>
    <scope>NUCLEOTIDE SEQUENCE</scope>
    <source>
        <strain evidence="1">BF_BC_ODE_DK_2015_2</strain>
    </source>
</reference>
<protein>
    <recommendedName>
        <fullName evidence="3">GNAT family N-acetyltransferase</fullName>
    </recommendedName>
</protein>
<dbReference type="Proteomes" id="UP001075704">
    <property type="component" value="Unassembled WGS sequence"/>
</dbReference>
<name>A0ABD4VS18_BACFG</name>
<organism evidence="1 2">
    <name type="scientific">Bacteroides fragilis</name>
    <dbReference type="NCBI Taxonomy" id="817"/>
    <lineage>
        <taxon>Bacteria</taxon>
        <taxon>Pseudomonadati</taxon>
        <taxon>Bacteroidota</taxon>
        <taxon>Bacteroidia</taxon>
        <taxon>Bacteroidales</taxon>
        <taxon>Bacteroidaceae</taxon>
        <taxon>Bacteroides</taxon>
    </lineage>
</organism>
<dbReference type="SUPFAM" id="SSF55729">
    <property type="entry name" value="Acyl-CoA N-acyltransferases (Nat)"/>
    <property type="match status" value="1"/>
</dbReference>
<evidence type="ECO:0000313" key="1">
    <source>
        <dbReference type="EMBL" id="MCZ2654285.1"/>
    </source>
</evidence>
<evidence type="ECO:0008006" key="3">
    <source>
        <dbReference type="Google" id="ProtNLM"/>
    </source>
</evidence>
<gene>
    <name evidence="1" type="ORF">O1422_08915</name>
</gene>
<dbReference type="AlphaFoldDB" id="A0ABD4VS18"/>
<dbReference type="InterPro" id="IPR016181">
    <property type="entry name" value="Acyl_CoA_acyltransferase"/>
</dbReference>
<evidence type="ECO:0000313" key="2">
    <source>
        <dbReference type="Proteomes" id="UP001075704"/>
    </source>
</evidence>
<proteinExistence type="predicted"/>
<comment type="caution">
    <text evidence="1">The sequence shown here is derived from an EMBL/GenBank/DDBJ whole genome shotgun (WGS) entry which is preliminary data.</text>
</comment>